<dbReference type="InterPro" id="IPR052917">
    <property type="entry name" value="Stress-Dev_Protein"/>
</dbReference>
<dbReference type="Gene3D" id="2.30.110.10">
    <property type="entry name" value="Electron Transport, Fmn-binding Protein, Chain A"/>
    <property type="match status" value="1"/>
</dbReference>
<reference evidence="2" key="2">
    <citation type="submission" date="2021-09" db="EMBL/GenBank/DDBJ databases">
        <authorList>
            <person name="Gilroy R."/>
        </authorList>
    </citation>
    <scope>NUCLEOTIDE SEQUENCE</scope>
    <source>
        <strain evidence="2">ChiGjej3B3-7470</strain>
    </source>
</reference>
<dbReference type="EMBL" id="DYZF01000097">
    <property type="protein sequence ID" value="HJE51149.1"/>
    <property type="molecule type" value="Genomic_DNA"/>
</dbReference>
<reference evidence="2" key="1">
    <citation type="journal article" date="2021" name="PeerJ">
        <title>Extensive microbial diversity within the chicken gut microbiome revealed by metagenomics and culture.</title>
        <authorList>
            <person name="Gilroy R."/>
            <person name="Ravi A."/>
            <person name="Getino M."/>
            <person name="Pursley I."/>
            <person name="Horton D.L."/>
            <person name="Alikhan N.F."/>
            <person name="Baker D."/>
            <person name="Gharbi K."/>
            <person name="Hall N."/>
            <person name="Watson M."/>
            <person name="Adriaenssens E.M."/>
            <person name="Foster-Nyarko E."/>
            <person name="Jarju S."/>
            <person name="Secka A."/>
            <person name="Antonio M."/>
            <person name="Oren A."/>
            <person name="Chaudhuri R.R."/>
            <person name="La Ragione R."/>
            <person name="Hildebrand F."/>
            <person name="Pallen M.J."/>
        </authorList>
    </citation>
    <scope>NUCLEOTIDE SEQUENCE</scope>
    <source>
        <strain evidence="2">ChiGjej3B3-7470</strain>
    </source>
</reference>
<dbReference type="InterPro" id="IPR038725">
    <property type="entry name" value="YdaG_split_barrel_FMN-bd"/>
</dbReference>
<proteinExistence type="predicted"/>
<evidence type="ECO:0000313" key="2">
    <source>
        <dbReference type="EMBL" id="HJE51149.1"/>
    </source>
</evidence>
<dbReference type="Pfam" id="PF16242">
    <property type="entry name" value="Pyrid_ox_like"/>
    <property type="match status" value="1"/>
</dbReference>
<dbReference type="AlphaFoldDB" id="A0A921EMW7"/>
<organism evidence="2 3">
    <name type="scientific">Tessaracoccus flavescens</name>
    <dbReference type="NCBI Taxonomy" id="399497"/>
    <lineage>
        <taxon>Bacteria</taxon>
        <taxon>Bacillati</taxon>
        <taxon>Actinomycetota</taxon>
        <taxon>Actinomycetes</taxon>
        <taxon>Propionibacteriales</taxon>
        <taxon>Propionibacteriaceae</taxon>
        <taxon>Tessaracoccus</taxon>
    </lineage>
</organism>
<dbReference type="InterPro" id="IPR012349">
    <property type="entry name" value="Split_barrel_FMN-bd"/>
</dbReference>
<accession>A0A921EMW7</accession>
<dbReference type="PANTHER" id="PTHR34818">
    <property type="entry name" value="PROTEIN BLI-3"/>
    <property type="match status" value="1"/>
</dbReference>
<protein>
    <submittedName>
        <fullName evidence="2">Pyridoxamine 5'-phosphate oxidase family protein</fullName>
    </submittedName>
</protein>
<dbReference type="PANTHER" id="PTHR34818:SF1">
    <property type="entry name" value="PROTEIN BLI-3"/>
    <property type="match status" value="1"/>
</dbReference>
<comment type="caution">
    <text evidence="2">The sequence shown here is derived from an EMBL/GenBank/DDBJ whole genome shotgun (WGS) entry which is preliminary data.</text>
</comment>
<evidence type="ECO:0000259" key="1">
    <source>
        <dbReference type="Pfam" id="PF16242"/>
    </source>
</evidence>
<evidence type="ECO:0000313" key="3">
    <source>
        <dbReference type="Proteomes" id="UP000712713"/>
    </source>
</evidence>
<gene>
    <name evidence="2" type="ORF">K8V15_04100</name>
</gene>
<name>A0A921EMW7_9ACTN</name>
<sequence length="155" mass="17213">MTHHDPDQKFAKLVEGQRLVMFTTRQESGALVSRPMTVQEHEGDVFRFIAQNDNAVTREADGQQVNLSVIDGGTYLSISGRCHVERDVAKKRELWNRINEAYADDPEDPNNIILEVTAESGEYWDSGNTVTQLFGIAKAAITGNKPDGDHGTVQL</sequence>
<dbReference type="SUPFAM" id="SSF50475">
    <property type="entry name" value="FMN-binding split barrel"/>
    <property type="match status" value="1"/>
</dbReference>
<dbReference type="Proteomes" id="UP000712713">
    <property type="component" value="Unassembled WGS sequence"/>
</dbReference>
<feature type="domain" description="General stress protein FMN-binding split barrel" evidence="1">
    <location>
        <begin position="6"/>
        <end position="147"/>
    </location>
</feature>